<organism evidence="2 3">
    <name type="scientific">Stylosanthes scabra</name>
    <dbReference type="NCBI Taxonomy" id="79078"/>
    <lineage>
        <taxon>Eukaryota</taxon>
        <taxon>Viridiplantae</taxon>
        <taxon>Streptophyta</taxon>
        <taxon>Embryophyta</taxon>
        <taxon>Tracheophyta</taxon>
        <taxon>Spermatophyta</taxon>
        <taxon>Magnoliopsida</taxon>
        <taxon>eudicotyledons</taxon>
        <taxon>Gunneridae</taxon>
        <taxon>Pentapetalae</taxon>
        <taxon>rosids</taxon>
        <taxon>fabids</taxon>
        <taxon>Fabales</taxon>
        <taxon>Fabaceae</taxon>
        <taxon>Papilionoideae</taxon>
        <taxon>50 kb inversion clade</taxon>
        <taxon>dalbergioids sensu lato</taxon>
        <taxon>Dalbergieae</taxon>
        <taxon>Pterocarpus clade</taxon>
        <taxon>Stylosanthes</taxon>
    </lineage>
</organism>
<feature type="compositionally biased region" description="Basic and acidic residues" evidence="1">
    <location>
        <begin position="79"/>
        <end position="89"/>
    </location>
</feature>
<sequence>MSGINVGTNVSELISSTAAAGSIGNPSHNVITSNAQSAAAVSTAIGSIRSTSEAKKKQLQDGNRTTVGGSSAQTPLGEGSHERGPRPRVEQPPPHHQTTAGWYPFGMPLNFQPSGVPSNPRGAVSNMVQFGSMSNEPVFNDINRNAASSSAIAPLSTTAVRQLIEESHLDLVNLLTSHLTTVLNPIVADSNAKYDQLAKWFDNLLGLGDDEGYNLNQA</sequence>
<feature type="region of interest" description="Disordered" evidence="1">
    <location>
        <begin position="49"/>
        <end position="106"/>
    </location>
</feature>
<comment type="caution">
    <text evidence="2">The sequence shown here is derived from an EMBL/GenBank/DDBJ whole genome shotgun (WGS) entry which is preliminary data.</text>
</comment>
<proteinExistence type="predicted"/>
<feature type="compositionally biased region" description="Polar residues" evidence="1">
    <location>
        <begin position="60"/>
        <end position="74"/>
    </location>
</feature>
<dbReference type="EMBL" id="JASCZI010272093">
    <property type="protein sequence ID" value="MED6220112.1"/>
    <property type="molecule type" value="Genomic_DNA"/>
</dbReference>
<keyword evidence="3" id="KW-1185">Reference proteome</keyword>
<gene>
    <name evidence="2" type="ORF">PIB30_041738</name>
</gene>
<evidence type="ECO:0000256" key="1">
    <source>
        <dbReference type="SAM" id="MobiDB-lite"/>
    </source>
</evidence>
<accession>A0ABU6ZDT3</accession>
<evidence type="ECO:0000313" key="3">
    <source>
        <dbReference type="Proteomes" id="UP001341840"/>
    </source>
</evidence>
<dbReference type="Proteomes" id="UP001341840">
    <property type="component" value="Unassembled WGS sequence"/>
</dbReference>
<name>A0ABU6ZDT3_9FABA</name>
<evidence type="ECO:0000313" key="2">
    <source>
        <dbReference type="EMBL" id="MED6220112.1"/>
    </source>
</evidence>
<protein>
    <submittedName>
        <fullName evidence="2">Uncharacterized protein</fullName>
    </submittedName>
</protein>
<reference evidence="2 3" key="1">
    <citation type="journal article" date="2023" name="Plants (Basel)">
        <title>Bridging the Gap: Combining Genomics and Transcriptomics Approaches to Understand Stylosanthes scabra, an Orphan Legume from the Brazilian Caatinga.</title>
        <authorList>
            <person name="Ferreira-Neto J.R.C."/>
            <person name="da Silva M.D."/>
            <person name="Binneck E."/>
            <person name="de Melo N.F."/>
            <person name="da Silva R.H."/>
            <person name="de Melo A.L.T.M."/>
            <person name="Pandolfi V."/>
            <person name="Bustamante F.O."/>
            <person name="Brasileiro-Vidal A.C."/>
            <person name="Benko-Iseppon A.M."/>
        </authorList>
    </citation>
    <scope>NUCLEOTIDE SEQUENCE [LARGE SCALE GENOMIC DNA]</scope>
    <source>
        <tissue evidence="2">Leaves</tissue>
    </source>
</reference>